<dbReference type="EMBL" id="KN824264">
    <property type="protein sequence ID" value="KIO15287.1"/>
    <property type="molecule type" value="Genomic_DNA"/>
</dbReference>
<reference evidence="1 2" key="1">
    <citation type="submission" date="2014-04" db="EMBL/GenBank/DDBJ databases">
        <authorList>
            <consortium name="DOE Joint Genome Institute"/>
            <person name="Kuo A."/>
            <person name="Girlanda M."/>
            <person name="Perotto S."/>
            <person name="Kohler A."/>
            <person name="Nagy L.G."/>
            <person name="Floudas D."/>
            <person name="Copeland A."/>
            <person name="Barry K.W."/>
            <person name="Cichocki N."/>
            <person name="Veneault-Fourrey C."/>
            <person name="LaButti K."/>
            <person name="Lindquist E.A."/>
            <person name="Lipzen A."/>
            <person name="Lundell T."/>
            <person name="Morin E."/>
            <person name="Murat C."/>
            <person name="Sun H."/>
            <person name="Tunlid A."/>
            <person name="Henrissat B."/>
            <person name="Grigoriev I.V."/>
            <person name="Hibbett D.S."/>
            <person name="Martin F."/>
            <person name="Nordberg H.P."/>
            <person name="Cantor M.N."/>
            <person name="Hua S.X."/>
        </authorList>
    </citation>
    <scope>NUCLEOTIDE SEQUENCE [LARGE SCALE GENOMIC DNA]</scope>
    <source>
        <strain evidence="1 2">MUT 4182</strain>
    </source>
</reference>
<dbReference type="AlphaFoldDB" id="A0A0C3L0J3"/>
<accession>A0A0C3L0J3</accession>
<reference evidence="2" key="2">
    <citation type="submission" date="2015-01" db="EMBL/GenBank/DDBJ databases">
        <title>Evolutionary Origins and Diversification of the Mycorrhizal Mutualists.</title>
        <authorList>
            <consortium name="DOE Joint Genome Institute"/>
            <consortium name="Mycorrhizal Genomics Consortium"/>
            <person name="Kohler A."/>
            <person name="Kuo A."/>
            <person name="Nagy L.G."/>
            <person name="Floudas D."/>
            <person name="Copeland A."/>
            <person name="Barry K.W."/>
            <person name="Cichocki N."/>
            <person name="Veneault-Fourrey C."/>
            <person name="LaButti K."/>
            <person name="Lindquist E.A."/>
            <person name="Lipzen A."/>
            <person name="Lundell T."/>
            <person name="Morin E."/>
            <person name="Murat C."/>
            <person name="Riley R."/>
            <person name="Ohm R."/>
            <person name="Sun H."/>
            <person name="Tunlid A."/>
            <person name="Henrissat B."/>
            <person name="Grigoriev I.V."/>
            <person name="Hibbett D.S."/>
            <person name="Martin F."/>
        </authorList>
    </citation>
    <scope>NUCLEOTIDE SEQUENCE [LARGE SCALE GENOMIC DNA]</scope>
    <source>
        <strain evidence="2">MUT 4182</strain>
    </source>
</reference>
<evidence type="ECO:0000313" key="1">
    <source>
        <dbReference type="EMBL" id="KIO15287.1"/>
    </source>
</evidence>
<organism evidence="1 2">
    <name type="scientific">Tulasnella calospora MUT 4182</name>
    <dbReference type="NCBI Taxonomy" id="1051891"/>
    <lineage>
        <taxon>Eukaryota</taxon>
        <taxon>Fungi</taxon>
        <taxon>Dikarya</taxon>
        <taxon>Basidiomycota</taxon>
        <taxon>Agaricomycotina</taxon>
        <taxon>Agaricomycetes</taxon>
        <taxon>Cantharellales</taxon>
        <taxon>Tulasnellaceae</taxon>
        <taxon>Tulasnella</taxon>
    </lineage>
</organism>
<dbReference type="InterPro" id="IPR011990">
    <property type="entry name" value="TPR-like_helical_dom_sf"/>
</dbReference>
<protein>
    <submittedName>
        <fullName evidence="1">Uncharacterized protein</fullName>
    </submittedName>
</protein>
<dbReference type="Gene3D" id="1.25.40.10">
    <property type="entry name" value="Tetratricopeptide repeat domain"/>
    <property type="match status" value="1"/>
</dbReference>
<dbReference type="Proteomes" id="UP000054248">
    <property type="component" value="Unassembled WGS sequence"/>
</dbReference>
<name>A0A0C3L0J3_9AGAM</name>
<feature type="non-terminal residue" evidence="1">
    <location>
        <position position="1"/>
    </location>
</feature>
<proteinExistence type="predicted"/>
<dbReference type="HOGENOM" id="CLU_2564826_0_0_1"/>
<evidence type="ECO:0000313" key="2">
    <source>
        <dbReference type="Proteomes" id="UP000054248"/>
    </source>
</evidence>
<sequence length="82" mass="9125">EESFTQALTLYKSIAKSLGQANSLVGLSEVLICQARYPEAKPLLDDLAQLSNQIDYEWGRDRSKKLLAEVLEAEKLCTEPSP</sequence>
<gene>
    <name evidence="1" type="ORF">M407DRAFT_35178</name>
</gene>
<keyword evidence="2" id="KW-1185">Reference proteome</keyword>